<dbReference type="SMART" id="SM00849">
    <property type="entry name" value="Lactamase_B"/>
    <property type="match status" value="1"/>
</dbReference>
<comment type="caution">
    <text evidence="2">The sequence shown here is derived from an EMBL/GenBank/DDBJ whole genome shotgun (WGS) entry which is preliminary data.</text>
</comment>
<dbReference type="PANTHER" id="PTHR43546:SF3">
    <property type="entry name" value="UPF0173 METAL-DEPENDENT HYDROLASE MJ1163"/>
    <property type="match status" value="1"/>
</dbReference>
<dbReference type="InterPro" id="IPR001279">
    <property type="entry name" value="Metallo-B-lactamas"/>
</dbReference>
<dbReference type="PANTHER" id="PTHR43546">
    <property type="entry name" value="UPF0173 METAL-DEPENDENT HYDROLASE MJ1163-RELATED"/>
    <property type="match status" value="1"/>
</dbReference>
<proteinExistence type="predicted"/>
<sequence>MIAICGACSSSSPSVWRARRAKTRRGMNFPQLPSNRNSMRILKRLLVLLLALCIIAAAGLAYLLHRHPSLQPYDALRWQGGPAVSPELKVVFLGVSTVLLDDGETAILTDGFFSRPGKLQTFLGQVAPEDDAIARGLQRSGITEMKSRLAAVIPVHSHYDHAMDAPEVARRTNALLVGSESTANVGRGWGLPESQIRIANMREPMRFGRFTVTLFPSQHAPTGFTGGRIEAPLKPPIRAADYKEGQSYAVLVQHEKKSLLINGSAGFEPGALKDVRAAVVMLGIGSLGTRSDDYREAYWRETVATVQAKRVIPIHWEDFWLSSDEPMKPMPPPLDKFDVSMRFLHERGMKEGVDIRLPQQWQTMDVWRELHTP</sequence>
<dbReference type="Pfam" id="PF12706">
    <property type="entry name" value="Lactamase_B_2"/>
    <property type="match status" value="1"/>
</dbReference>
<evidence type="ECO:0000259" key="1">
    <source>
        <dbReference type="SMART" id="SM00849"/>
    </source>
</evidence>
<keyword evidence="2" id="KW-0378">Hydrolase</keyword>
<dbReference type="InterPro" id="IPR036866">
    <property type="entry name" value="RibonucZ/Hydroxyglut_hydro"/>
</dbReference>
<dbReference type="SUPFAM" id="SSF56281">
    <property type="entry name" value="Metallo-hydrolase/oxidoreductase"/>
    <property type="match status" value="1"/>
</dbReference>
<dbReference type="AlphaFoldDB" id="A0A418WVL6"/>
<evidence type="ECO:0000313" key="3">
    <source>
        <dbReference type="Proteomes" id="UP000285190"/>
    </source>
</evidence>
<gene>
    <name evidence="2" type="ORF">D3870_20225</name>
</gene>
<keyword evidence="3" id="KW-1185">Reference proteome</keyword>
<dbReference type="Gene3D" id="3.60.15.10">
    <property type="entry name" value="Ribonuclease Z/Hydroxyacylglutathione hydrolase-like"/>
    <property type="match status" value="1"/>
</dbReference>
<protein>
    <submittedName>
        <fullName evidence="2">MBL fold metallo-hydrolase</fullName>
    </submittedName>
</protein>
<dbReference type="Proteomes" id="UP000285190">
    <property type="component" value="Unassembled WGS sequence"/>
</dbReference>
<name>A0A418WVL6_9BURK</name>
<feature type="domain" description="Metallo-beta-lactamase" evidence="1">
    <location>
        <begin position="94"/>
        <end position="315"/>
    </location>
</feature>
<accession>A0A418WVL6</accession>
<reference evidence="2 3" key="1">
    <citation type="submission" date="2018-09" db="EMBL/GenBank/DDBJ databases">
        <authorList>
            <person name="Zhu H."/>
        </authorList>
    </citation>
    <scope>NUCLEOTIDE SEQUENCE [LARGE SCALE GENOMIC DNA]</scope>
    <source>
        <strain evidence="2 3">K2R10-39</strain>
    </source>
</reference>
<dbReference type="GO" id="GO:0016787">
    <property type="term" value="F:hydrolase activity"/>
    <property type="evidence" value="ECO:0007669"/>
    <property type="project" value="UniProtKB-KW"/>
</dbReference>
<dbReference type="EMBL" id="QYUN01000003">
    <property type="protein sequence ID" value="RJF96735.1"/>
    <property type="molecule type" value="Genomic_DNA"/>
</dbReference>
<organism evidence="2 3">
    <name type="scientific">Noviherbaspirillum cavernae</name>
    <dbReference type="NCBI Taxonomy" id="2320862"/>
    <lineage>
        <taxon>Bacteria</taxon>
        <taxon>Pseudomonadati</taxon>
        <taxon>Pseudomonadota</taxon>
        <taxon>Betaproteobacteria</taxon>
        <taxon>Burkholderiales</taxon>
        <taxon>Oxalobacteraceae</taxon>
        <taxon>Noviherbaspirillum</taxon>
    </lineage>
</organism>
<dbReference type="InterPro" id="IPR050114">
    <property type="entry name" value="UPF0173_UPF0282_UlaG_hydrolase"/>
</dbReference>
<evidence type="ECO:0000313" key="2">
    <source>
        <dbReference type="EMBL" id="RJF96735.1"/>
    </source>
</evidence>